<reference evidence="6 7" key="1">
    <citation type="journal article" date="2024" name="Science">
        <title>Giant polyketide synthase enzymes in the biosynthesis of giant marine polyether toxins.</title>
        <authorList>
            <person name="Fallon T.R."/>
            <person name="Shende V.V."/>
            <person name="Wierzbicki I.H."/>
            <person name="Pendleton A.L."/>
            <person name="Watervoot N.F."/>
            <person name="Auber R.P."/>
            <person name="Gonzalez D.J."/>
            <person name="Wisecaver J.H."/>
            <person name="Moore B.S."/>
        </authorList>
    </citation>
    <scope>NUCLEOTIDE SEQUENCE [LARGE SCALE GENOMIC DNA]</scope>
    <source>
        <strain evidence="6 7">12B1</strain>
    </source>
</reference>
<evidence type="ECO:0000256" key="2">
    <source>
        <dbReference type="ARBA" id="ARBA00013064"/>
    </source>
</evidence>
<dbReference type="CDD" id="cd14531">
    <property type="entry name" value="PFA-DSP_Oca1"/>
    <property type="match status" value="1"/>
</dbReference>
<dbReference type="InterPro" id="IPR029021">
    <property type="entry name" value="Prot-tyrosine_phosphatase-like"/>
</dbReference>
<comment type="subcellular location">
    <subcellularLocation>
        <location evidence="1">Cytoplasm</location>
    </subcellularLocation>
</comment>
<evidence type="ECO:0000313" key="6">
    <source>
        <dbReference type="EMBL" id="KAL1522680.1"/>
    </source>
</evidence>
<dbReference type="Pfam" id="PF03162">
    <property type="entry name" value="Y_phosphatase2"/>
    <property type="match status" value="1"/>
</dbReference>
<dbReference type="EMBL" id="JBGBPQ010000006">
    <property type="protein sequence ID" value="KAL1522680.1"/>
    <property type="molecule type" value="Genomic_DNA"/>
</dbReference>
<dbReference type="GO" id="GO:0005737">
    <property type="term" value="C:cytoplasm"/>
    <property type="evidence" value="ECO:0007669"/>
    <property type="project" value="UniProtKB-SubCell"/>
</dbReference>
<evidence type="ECO:0000256" key="4">
    <source>
        <dbReference type="ARBA" id="ARBA00022801"/>
    </source>
</evidence>
<evidence type="ECO:0000313" key="7">
    <source>
        <dbReference type="Proteomes" id="UP001515480"/>
    </source>
</evidence>
<evidence type="ECO:0000256" key="3">
    <source>
        <dbReference type="ARBA" id="ARBA00022490"/>
    </source>
</evidence>
<gene>
    <name evidence="6" type="ORF">AB1Y20_017658</name>
</gene>
<evidence type="ECO:0000256" key="5">
    <source>
        <dbReference type="ARBA" id="ARBA00022912"/>
    </source>
</evidence>
<dbReference type="PANTHER" id="PTHR31126">
    <property type="entry name" value="TYROSINE-PROTEIN PHOSPHATASE"/>
    <property type="match status" value="1"/>
</dbReference>
<dbReference type="InterPro" id="IPR004861">
    <property type="entry name" value="Siw14-like"/>
</dbReference>
<protein>
    <recommendedName>
        <fullName evidence="2">protein-tyrosine-phosphatase</fullName>
        <ecNumber evidence="2">3.1.3.48</ecNumber>
    </recommendedName>
</protein>
<evidence type="ECO:0000256" key="1">
    <source>
        <dbReference type="ARBA" id="ARBA00004496"/>
    </source>
</evidence>
<dbReference type="FunFam" id="3.90.190.10:FF:000035">
    <property type="entry name" value="Tyrosine phosphatase, putative"/>
    <property type="match status" value="1"/>
</dbReference>
<accession>A0AB34JME4</accession>
<keyword evidence="4" id="KW-0378">Hydrolase</keyword>
<dbReference type="GO" id="GO:0004725">
    <property type="term" value="F:protein tyrosine phosphatase activity"/>
    <property type="evidence" value="ECO:0007669"/>
    <property type="project" value="UniProtKB-EC"/>
</dbReference>
<dbReference type="AlphaFoldDB" id="A0AB34JME4"/>
<proteinExistence type="predicted"/>
<dbReference type="Gene3D" id="3.90.190.10">
    <property type="entry name" value="Protein tyrosine phosphatase superfamily"/>
    <property type="match status" value="1"/>
</dbReference>
<comment type="caution">
    <text evidence="6">The sequence shown here is derived from an EMBL/GenBank/DDBJ whole genome shotgun (WGS) entry which is preliminary data.</text>
</comment>
<organism evidence="6 7">
    <name type="scientific">Prymnesium parvum</name>
    <name type="common">Toxic golden alga</name>
    <dbReference type="NCBI Taxonomy" id="97485"/>
    <lineage>
        <taxon>Eukaryota</taxon>
        <taxon>Haptista</taxon>
        <taxon>Haptophyta</taxon>
        <taxon>Prymnesiophyceae</taxon>
        <taxon>Prymnesiales</taxon>
        <taxon>Prymnesiaceae</taxon>
        <taxon>Prymnesium</taxon>
    </lineage>
</organism>
<sequence length="175" mass="20024">MGTFIPPQNFGMVEEGLYRSGQPSQLNFPFLEKLHLRKIIWLAPDEPHEQLNVWLEDQGIELVQLTETVGSHNLSNTVSEEVILEGFSLLLNMANYPLMVMCNMGRHRTGTMIGCLRKLQGWNLTSTLEEYRRHAGPKVRVLNEQFIELFDTDLVMVPPSAPRWLGQEAMNDSDK</sequence>
<dbReference type="PANTHER" id="PTHR31126:SF8">
    <property type="entry name" value="TYROSINE-PROTEIN PHOSPHATASE OCA1-RELATED"/>
    <property type="match status" value="1"/>
</dbReference>
<dbReference type="PRINTS" id="PR01911">
    <property type="entry name" value="PFDSPHPHTASE"/>
</dbReference>
<dbReference type="EC" id="3.1.3.48" evidence="2"/>
<name>A0AB34JME4_PRYPA</name>
<keyword evidence="5" id="KW-0904">Protein phosphatase</keyword>
<dbReference type="InterPro" id="IPR020428">
    <property type="entry name" value="PFA-DSPs"/>
</dbReference>
<keyword evidence="7" id="KW-1185">Reference proteome</keyword>
<dbReference type="Proteomes" id="UP001515480">
    <property type="component" value="Unassembled WGS sequence"/>
</dbReference>
<dbReference type="SUPFAM" id="SSF52799">
    <property type="entry name" value="(Phosphotyrosine protein) phosphatases II"/>
    <property type="match status" value="1"/>
</dbReference>
<keyword evidence="3" id="KW-0963">Cytoplasm</keyword>